<keyword evidence="1" id="KW-0472">Membrane</keyword>
<name>A0A2U1N9B7_ARTAN</name>
<dbReference type="Proteomes" id="UP000245207">
    <property type="component" value="Unassembled WGS sequence"/>
</dbReference>
<evidence type="ECO:0000313" key="2">
    <source>
        <dbReference type="EMBL" id="PWA70076.1"/>
    </source>
</evidence>
<evidence type="ECO:0000313" key="3">
    <source>
        <dbReference type="Proteomes" id="UP000245207"/>
    </source>
</evidence>
<feature type="transmembrane region" description="Helical" evidence="1">
    <location>
        <begin position="12"/>
        <end position="37"/>
    </location>
</feature>
<dbReference type="GO" id="GO:0003964">
    <property type="term" value="F:RNA-directed DNA polymerase activity"/>
    <property type="evidence" value="ECO:0007669"/>
    <property type="project" value="UniProtKB-KW"/>
</dbReference>
<sequence length="180" mass="21057">MVPFKRALFLDVSLLLLVGKIVFIVLPDFSGVIRWGWRKLLALRPKVRPFIWYNINNGKNTSIWFDMWSDLSPLRDMITPREIVRAGLNLKDSVYDVIDNGNWKWPADWLPKYPTLFTLPVPFLHDTNDTLVWQLVQVRICWKVGSLRPLFMLQVRFATEVTLIRLLDYACIILIEDAIG</sequence>
<protein>
    <submittedName>
        <fullName evidence="2">Reverse transcriptase domain, Reverse transcriptase zinc-binding domain protein</fullName>
    </submittedName>
</protein>
<keyword evidence="2" id="KW-0548">Nucleotidyltransferase</keyword>
<dbReference type="EMBL" id="PKPP01003309">
    <property type="protein sequence ID" value="PWA70076.1"/>
    <property type="molecule type" value="Genomic_DNA"/>
</dbReference>
<organism evidence="2 3">
    <name type="scientific">Artemisia annua</name>
    <name type="common">Sweet wormwood</name>
    <dbReference type="NCBI Taxonomy" id="35608"/>
    <lineage>
        <taxon>Eukaryota</taxon>
        <taxon>Viridiplantae</taxon>
        <taxon>Streptophyta</taxon>
        <taxon>Embryophyta</taxon>
        <taxon>Tracheophyta</taxon>
        <taxon>Spermatophyta</taxon>
        <taxon>Magnoliopsida</taxon>
        <taxon>eudicotyledons</taxon>
        <taxon>Gunneridae</taxon>
        <taxon>Pentapetalae</taxon>
        <taxon>asterids</taxon>
        <taxon>campanulids</taxon>
        <taxon>Asterales</taxon>
        <taxon>Asteraceae</taxon>
        <taxon>Asteroideae</taxon>
        <taxon>Anthemideae</taxon>
        <taxon>Artemisiinae</taxon>
        <taxon>Artemisia</taxon>
    </lineage>
</organism>
<keyword evidence="1" id="KW-0812">Transmembrane</keyword>
<reference evidence="2 3" key="1">
    <citation type="journal article" date="2018" name="Mol. Plant">
        <title>The genome of Artemisia annua provides insight into the evolution of Asteraceae family and artemisinin biosynthesis.</title>
        <authorList>
            <person name="Shen Q."/>
            <person name="Zhang L."/>
            <person name="Liao Z."/>
            <person name="Wang S."/>
            <person name="Yan T."/>
            <person name="Shi P."/>
            <person name="Liu M."/>
            <person name="Fu X."/>
            <person name="Pan Q."/>
            <person name="Wang Y."/>
            <person name="Lv Z."/>
            <person name="Lu X."/>
            <person name="Zhang F."/>
            <person name="Jiang W."/>
            <person name="Ma Y."/>
            <person name="Chen M."/>
            <person name="Hao X."/>
            <person name="Li L."/>
            <person name="Tang Y."/>
            <person name="Lv G."/>
            <person name="Zhou Y."/>
            <person name="Sun X."/>
            <person name="Brodelius P.E."/>
            <person name="Rose J.K.C."/>
            <person name="Tang K."/>
        </authorList>
    </citation>
    <scope>NUCLEOTIDE SEQUENCE [LARGE SCALE GENOMIC DNA]</scope>
    <source>
        <strain evidence="3">cv. Huhao1</strain>
        <tissue evidence="2">Leaf</tissue>
    </source>
</reference>
<dbReference type="AlphaFoldDB" id="A0A2U1N9B7"/>
<keyword evidence="3" id="KW-1185">Reference proteome</keyword>
<evidence type="ECO:0000256" key="1">
    <source>
        <dbReference type="SAM" id="Phobius"/>
    </source>
</evidence>
<gene>
    <name evidence="2" type="ORF">CTI12_AA292170</name>
</gene>
<accession>A0A2U1N9B7</accession>
<comment type="caution">
    <text evidence="2">The sequence shown here is derived from an EMBL/GenBank/DDBJ whole genome shotgun (WGS) entry which is preliminary data.</text>
</comment>
<dbReference type="OrthoDB" id="1938625at2759"/>
<keyword evidence="2" id="KW-0695">RNA-directed DNA polymerase</keyword>
<keyword evidence="2" id="KW-0808">Transferase</keyword>
<proteinExistence type="predicted"/>
<dbReference type="STRING" id="35608.A0A2U1N9B7"/>
<keyword evidence="1" id="KW-1133">Transmembrane helix</keyword>